<reference evidence="2" key="1">
    <citation type="submission" date="2013-06" db="EMBL/GenBank/DDBJ databases">
        <authorList>
            <person name="Zhao Q."/>
        </authorList>
    </citation>
    <scope>NUCLEOTIDE SEQUENCE</scope>
    <source>
        <strain evidence="2">cv. W1943</strain>
    </source>
</reference>
<dbReference type="AlphaFoldDB" id="A0A0E0NNM0"/>
<sequence>MDQELSLAVERDALLQEDSIIFALIKQWPTLPPPKLPVAGPFWKWFGTSSTAEKSNSHPEGGQCLCHIDATRTVCRMSLKMMKSWGFHPHLAAS</sequence>
<dbReference type="EnsemblPlants" id="ORUFI03G00570.3">
    <property type="protein sequence ID" value="ORUFI03G00570.3"/>
    <property type="gene ID" value="ORUFI03G00570"/>
</dbReference>
<reference evidence="1" key="2">
    <citation type="submission" date="2015-06" db="UniProtKB">
        <authorList>
            <consortium name="EnsemblPlants"/>
        </authorList>
    </citation>
    <scope>IDENTIFICATION</scope>
</reference>
<dbReference type="Gramene" id="ORUFI03G00570.3">
    <property type="protein sequence ID" value="ORUFI03G00570.3"/>
    <property type="gene ID" value="ORUFI03G00570"/>
</dbReference>
<proteinExistence type="predicted"/>
<evidence type="ECO:0000313" key="2">
    <source>
        <dbReference type="Proteomes" id="UP000008022"/>
    </source>
</evidence>
<evidence type="ECO:0000313" key="1">
    <source>
        <dbReference type="EnsemblPlants" id="ORUFI03G00570.3"/>
    </source>
</evidence>
<organism evidence="1 2">
    <name type="scientific">Oryza rufipogon</name>
    <name type="common">Brownbeard rice</name>
    <name type="synonym">Asian wild rice</name>
    <dbReference type="NCBI Taxonomy" id="4529"/>
    <lineage>
        <taxon>Eukaryota</taxon>
        <taxon>Viridiplantae</taxon>
        <taxon>Streptophyta</taxon>
        <taxon>Embryophyta</taxon>
        <taxon>Tracheophyta</taxon>
        <taxon>Spermatophyta</taxon>
        <taxon>Magnoliopsida</taxon>
        <taxon>Liliopsida</taxon>
        <taxon>Poales</taxon>
        <taxon>Poaceae</taxon>
        <taxon>BOP clade</taxon>
        <taxon>Oryzoideae</taxon>
        <taxon>Oryzeae</taxon>
        <taxon>Oryzinae</taxon>
        <taxon>Oryza</taxon>
    </lineage>
</organism>
<dbReference type="Proteomes" id="UP000008022">
    <property type="component" value="Unassembled WGS sequence"/>
</dbReference>
<dbReference type="HOGENOM" id="CLU_2389983_0_0_1"/>
<keyword evidence="2" id="KW-1185">Reference proteome</keyword>
<name>A0A0E0NNM0_ORYRU</name>
<protein>
    <submittedName>
        <fullName evidence="1">Uncharacterized protein</fullName>
    </submittedName>
</protein>
<accession>A0A0E0NNM0</accession>